<name>A0A428RQL7_9HYPO</name>
<dbReference type="AlphaFoldDB" id="A0A428RQL7"/>
<proteinExistence type="predicted"/>
<feature type="region of interest" description="Disordered" evidence="1">
    <location>
        <begin position="80"/>
        <end position="117"/>
    </location>
</feature>
<evidence type="ECO:0000313" key="4">
    <source>
        <dbReference type="Proteomes" id="UP000288429"/>
    </source>
</evidence>
<keyword evidence="2" id="KW-0812">Transmembrane</keyword>
<organism evidence="3 4">
    <name type="scientific">Fusarium ambrosium</name>
    <dbReference type="NCBI Taxonomy" id="131363"/>
    <lineage>
        <taxon>Eukaryota</taxon>
        <taxon>Fungi</taxon>
        <taxon>Dikarya</taxon>
        <taxon>Ascomycota</taxon>
        <taxon>Pezizomycotina</taxon>
        <taxon>Sordariomycetes</taxon>
        <taxon>Hypocreomycetidae</taxon>
        <taxon>Hypocreales</taxon>
        <taxon>Nectriaceae</taxon>
        <taxon>Fusarium</taxon>
        <taxon>Fusarium solani species complex</taxon>
    </lineage>
</organism>
<keyword evidence="2" id="KW-0472">Membrane</keyword>
<sequence length="117" mass="12962">MTLEDTSCALVPLTSQVAFSYVLRILLRLIQNEIIISVNILPFFLLFWSIEYGMITQAPFPSTAWIWYLSSNISPRAQVVDQNRPAESSEIEGPSNSASTVSKSESETLSDNLSGNC</sequence>
<dbReference type="Proteomes" id="UP000288429">
    <property type="component" value="Unassembled WGS sequence"/>
</dbReference>
<evidence type="ECO:0000256" key="2">
    <source>
        <dbReference type="SAM" id="Phobius"/>
    </source>
</evidence>
<dbReference type="EMBL" id="NIZV01000880">
    <property type="protein sequence ID" value="RSL79700.1"/>
    <property type="molecule type" value="Genomic_DNA"/>
</dbReference>
<keyword evidence="4" id="KW-1185">Reference proteome</keyword>
<reference evidence="3 4" key="1">
    <citation type="submission" date="2017-06" db="EMBL/GenBank/DDBJ databases">
        <title>Cmopartive genomic analysis of Ambrosia Fusariam Clade fungi.</title>
        <authorList>
            <person name="Stajich J.E."/>
            <person name="Carrillo J."/>
            <person name="Kijimoto T."/>
            <person name="Eskalen A."/>
            <person name="O'Donnell K."/>
            <person name="Kasson M."/>
        </authorList>
    </citation>
    <scope>NUCLEOTIDE SEQUENCE [LARGE SCALE GENOMIC DNA]</scope>
    <source>
        <strain evidence="3 4">NRRL 20438</strain>
    </source>
</reference>
<evidence type="ECO:0000313" key="3">
    <source>
        <dbReference type="EMBL" id="RSL79700.1"/>
    </source>
</evidence>
<gene>
    <name evidence="3" type="ORF">CDV31_017183</name>
</gene>
<accession>A0A428RQL7</accession>
<keyword evidence="2" id="KW-1133">Transmembrane helix</keyword>
<evidence type="ECO:0000256" key="1">
    <source>
        <dbReference type="SAM" id="MobiDB-lite"/>
    </source>
</evidence>
<protein>
    <submittedName>
        <fullName evidence="3">Uncharacterized protein</fullName>
    </submittedName>
</protein>
<feature type="compositionally biased region" description="Polar residues" evidence="1">
    <location>
        <begin position="94"/>
        <end position="117"/>
    </location>
</feature>
<comment type="caution">
    <text evidence="3">The sequence shown here is derived from an EMBL/GenBank/DDBJ whole genome shotgun (WGS) entry which is preliminary data.</text>
</comment>
<feature type="transmembrane region" description="Helical" evidence="2">
    <location>
        <begin position="29"/>
        <end position="48"/>
    </location>
</feature>